<keyword evidence="1" id="KW-0812">Transmembrane</keyword>
<dbReference type="OrthoDB" id="3596604at2759"/>
<proteinExistence type="predicted"/>
<dbReference type="EMBL" id="MU004188">
    <property type="protein sequence ID" value="KAF2495812.1"/>
    <property type="molecule type" value="Genomic_DNA"/>
</dbReference>
<gene>
    <name evidence="2" type="ORF">BU16DRAFT_357165</name>
</gene>
<keyword evidence="1" id="KW-0472">Membrane</keyword>
<sequence>MLGLSLGLGLNLASSLKKYAVTLRWSLLARRFVSLETFDLILGIETLTKVLRLMIESMPGIRSVPLLREIPWIKNKPRDGPLYTPIFCMLWLLTNIGAQILVAALSLFWPVDPSSAMPLFVHGNVSVSDMTNWNPAAGAQETNQSQLAAANAYGIQAENYPVVSILEDKSSGVASQRNTILEGDGFHKYRFLNRNPDHPYDNVLASGRTIRASASCQQLAVKGNTLYKDDDGQLYANATLENGDWQRIEVPQWVEGGVTWVASHEEYCGPRCTNLTVYQTPNEIEVFSAALFLCNSTLDHVLDGDSDFSHLSDEDWKHINGTDDFARIAAGAIAWTGYTMSGHETFQWQGYLGRGGSKWSPPHPVNRTEIESLLSQFTIGALAALDDHGPAYIVLNQNSRPVQGQQLNVDWGYILGILGSILAIQFGALVLLLAFANKGKILDESFFSIAMLLRPVMDRLGESGRGLSGSEIMAHPIVRNHWIKYGYHDEAEGVDRNELLFASDETSRPRLRAWQPGIYS</sequence>
<dbReference type="Proteomes" id="UP000799750">
    <property type="component" value="Unassembled WGS sequence"/>
</dbReference>
<evidence type="ECO:0000313" key="3">
    <source>
        <dbReference type="Proteomes" id="UP000799750"/>
    </source>
</evidence>
<feature type="transmembrane region" description="Helical" evidence="1">
    <location>
        <begin position="411"/>
        <end position="436"/>
    </location>
</feature>
<keyword evidence="3" id="KW-1185">Reference proteome</keyword>
<organism evidence="2 3">
    <name type="scientific">Lophium mytilinum</name>
    <dbReference type="NCBI Taxonomy" id="390894"/>
    <lineage>
        <taxon>Eukaryota</taxon>
        <taxon>Fungi</taxon>
        <taxon>Dikarya</taxon>
        <taxon>Ascomycota</taxon>
        <taxon>Pezizomycotina</taxon>
        <taxon>Dothideomycetes</taxon>
        <taxon>Pleosporomycetidae</taxon>
        <taxon>Mytilinidiales</taxon>
        <taxon>Mytilinidiaceae</taxon>
        <taxon>Lophium</taxon>
    </lineage>
</organism>
<protein>
    <submittedName>
        <fullName evidence="2">Uncharacterized protein</fullName>
    </submittedName>
</protein>
<accession>A0A6A6QUJ1</accession>
<evidence type="ECO:0000313" key="2">
    <source>
        <dbReference type="EMBL" id="KAF2495812.1"/>
    </source>
</evidence>
<name>A0A6A6QUJ1_9PEZI</name>
<dbReference type="AlphaFoldDB" id="A0A6A6QUJ1"/>
<reference evidence="2" key="1">
    <citation type="journal article" date="2020" name="Stud. Mycol.">
        <title>101 Dothideomycetes genomes: a test case for predicting lifestyles and emergence of pathogens.</title>
        <authorList>
            <person name="Haridas S."/>
            <person name="Albert R."/>
            <person name="Binder M."/>
            <person name="Bloem J."/>
            <person name="Labutti K."/>
            <person name="Salamov A."/>
            <person name="Andreopoulos B."/>
            <person name="Baker S."/>
            <person name="Barry K."/>
            <person name="Bills G."/>
            <person name="Bluhm B."/>
            <person name="Cannon C."/>
            <person name="Castanera R."/>
            <person name="Culley D."/>
            <person name="Daum C."/>
            <person name="Ezra D."/>
            <person name="Gonzalez J."/>
            <person name="Henrissat B."/>
            <person name="Kuo A."/>
            <person name="Liang C."/>
            <person name="Lipzen A."/>
            <person name="Lutzoni F."/>
            <person name="Magnuson J."/>
            <person name="Mondo S."/>
            <person name="Nolan M."/>
            <person name="Ohm R."/>
            <person name="Pangilinan J."/>
            <person name="Park H.-J."/>
            <person name="Ramirez L."/>
            <person name="Alfaro M."/>
            <person name="Sun H."/>
            <person name="Tritt A."/>
            <person name="Yoshinaga Y."/>
            <person name="Zwiers L.-H."/>
            <person name="Turgeon B."/>
            <person name="Goodwin S."/>
            <person name="Spatafora J."/>
            <person name="Crous P."/>
            <person name="Grigoriev I."/>
        </authorList>
    </citation>
    <scope>NUCLEOTIDE SEQUENCE</scope>
    <source>
        <strain evidence="2">CBS 269.34</strain>
    </source>
</reference>
<evidence type="ECO:0000256" key="1">
    <source>
        <dbReference type="SAM" id="Phobius"/>
    </source>
</evidence>
<keyword evidence="1" id="KW-1133">Transmembrane helix</keyword>